<evidence type="ECO:0000256" key="8">
    <source>
        <dbReference type="SAM" id="MobiDB-lite"/>
    </source>
</evidence>
<evidence type="ECO:0000313" key="10">
    <source>
        <dbReference type="EMBL" id="GLB45523.1"/>
    </source>
</evidence>
<dbReference type="GO" id="GO:0005654">
    <property type="term" value="C:nucleoplasm"/>
    <property type="evidence" value="ECO:0007669"/>
    <property type="project" value="UniProtKB-SubCell"/>
</dbReference>
<dbReference type="GO" id="GO:0005730">
    <property type="term" value="C:nucleolus"/>
    <property type="evidence" value="ECO:0007669"/>
    <property type="project" value="UniProtKB-SubCell"/>
</dbReference>
<dbReference type="InterPro" id="IPR001680">
    <property type="entry name" value="WD40_rpt"/>
</dbReference>
<dbReference type="AlphaFoldDB" id="A0A9P3Q0R3"/>
<dbReference type="InterPro" id="IPR019775">
    <property type="entry name" value="WD40_repeat_CS"/>
</dbReference>
<feature type="region of interest" description="Disordered" evidence="8">
    <location>
        <begin position="233"/>
        <end position="269"/>
    </location>
</feature>
<comment type="subcellular location">
    <subcellularLocation>
        <location evidence="6">Nucleus</location>
        <location evidence="6">Nucleolus</location>
    </subcellularLocation>
    <subcellularLocation>
        <location evidence="6">Nucleus</location>
        <location evidence="6">Nucleoplasm</location>
    </subcellularLocation>
</comment>
<protein>
    <recommendedName>
        <fullName evidence="6">Ribosome biogenesis protein YTM1</fullName>
    </recommendedName>
</protein>
<reference evidence="10" key="1">
    <citation type="submission" date="2022-07" db="EMBL/GenBank/DDBJ databases">
        <title>The genome of Lyophyllum shimeji provides insight into the initial evolution of ectomycorrhizal fungal genome.</title>
        <authorList>
            <person name="Kobayashi Y."/>
            <person name="Shibata T."/>
            <person name="Hirakawa H."/>
            <person name="Shigenobu S."/>
            <person name="Nishiyama T."/>
            <person name="Yamada A."/>
            <person name="Hasebe M."/>
            <person name="Kawaguchi M."/>
        </authorList>
    </citation>
    <scope>NUCLEOTIDE SEQUENCE</scope>
    <source>
        <strain evidence="10">AT787</strain>
    </source>
</reference>
<dbReference type="GO" id="GO:0000466">
    <property type="term" value="P:maturation of 5.8S rRNA from tricistronic rRNA transcript (SSU-rRNA, 5.8S rRNA, LSU-rRNA)"/>
    <property type="evidence" value="ECO:0007669"/>
    <property type="project" value="UniProtKB-UniRule"/>
</dbReference>
<dbReference type="OrthoDB" id="10251381at2759"/>
<gene>
    <name evidence="6 10" type="primary">YTM1</name>
    <name evidence="10" type="ORF">LshimejAT787_2300830</name>
</gene>
<comment type="function">
    <text evidence="6">Component of the NOP7 complex, which is required for maturation of the 25S and 5.8S ribosomal RNAs and formation of the 60S ribosome.</text>
</comment>
<dbReference type="PRINTS" id="PR00320">
    <property type="entry name" value="GPROTEINBRPT"/>
</dbReference>
<name>A0A9P3Q0R3_LYOSH</name>
<dbReference type="PANTHER" id="PTHR19855:SF11">
    <property type="entry name" value="RIBOSOME BIOGENESIS PROTEIN WDR12"/>
    <property type="match status" value="1"/>
</dbReference>
<proteinExistence type="inferred from homology"/>
<feature type="domain" description="NLE" evidence="9">
    <location>
        <begin position="12"/>
        <end position="70"/>
    </location>
</feature>
<evidence type="ECO:0000256" key="5">
    <source>
        <dbReference type="ARBA" id="ARBA00023242"/>
    </source>
</evidence>
<comment type="subunit">
    <text evidence="6">Component of the NOP7 complex, composed of ERB1, NOP7 and YTM1. Within the NOP7 complex ERB1 appears to interact directly with NOP7 and YTM1. The NOP7 complex also associates with the 66S pre-ribosome.</text>
</comment>
<feature type="compositionally biased region" description="Basic and acidic residues" evidence="8">
    <location>
        <begin position="239"/>
        <end position="260"/>
    </location>
</feature>
<keyword evidence="5 6" id="KW-0539">Nucleus</keyword>
<feature type="repeat" description="WD" evidence="7">
    <location>
        <begin position="271"/>
        <end position="313"/>
    </location>
</feature>
<evidence type="ECO:0000256" key="3">
    <source>
        <dbReference type="ARBA" id="ARBA00022574"/>
    </source>
</evidence>
<dbReference type="InterPro" id="IPR036322">
    <property type="entry name" value="WD40_repeat_dom_sf"/>
</dbReference>
<dbReference type="HAMAP" id="MF_03029">
    <property type="entry name" value="WDR12"/>
    <property type="match status" value="1"/>
</dbReference>
<keyword evidence="11" id="KW-1185">Reference proteome</keyword>
<accession>A0A9P3Q0R3</accession>
<evidence type="ECO:0000256" key="6">
    <source>
        <dbReference type="HAMAP-Rule" id="MF_03029"/>
    </source>
</evidence>
<dbReference type="Pfam" id="PF00400">
    <property type="entry name" value="WD40"/>
    <property type="match status" value="5"/>
</dbReference>
<dbReference type="Gene3D" id="2.130.10.10">
    <property type="entry name" value="YVTN repeat-like/Quinoprotein amine dehydrogenase"/>
    <property type="match status" value="1"/>
</dbReference>
<dbReference type="Proteomes" id="UP001063166">
    <property type="component" value="Unassembled WGS sequence"/>
</dbReference>
<dbReference type="PROSITE" id="PS50082">
    <property type="entry name" value="WD_REPEATS_2"/>
    <property type="match status" value="3"/>
</dbReference>
<dbReference type="InterPro" id="IPR012972">
    <property type="entry name" value="NLE"/>
</dbReference>
<dbReference type="SUPFAM" id="SSF50978">
    <property type="entry name" value="WD40 repeat-like"/>
    <property type="match status" value="1"/>
</dbReference>
<comment type="caution">
    <text evidence="10">The sequence shown here is derived from an EMBL/GenBank/DDBJ whole genome shotgun (WGS) entry which is preliminary data.</text>
</comment>
<keyword evidence="1 6" id="KW-0690">Ribosome biogenesis</keyword>
<dbReference type="Pfam" id="PF08154">
    <property type="entry name" value="NLE"/>
    <property type="match status" value="1"/>
</dbReference>
<dbReference type="GO" id="GO:0030687">
    <property type="term" value="C:preribosome, large subunit precursor"/>
    <property type="evidence" value="ECO:0007669"/>
    <property type="project" value="UniProtKB-UniRule"/>
</dbReference>
<keyword evidence="2 6" id="KW-0698">rRNA processing</keyword>
<sequence length="441" mass="47988">MASTSSTVSLPVVFTTQTAYPLPTQKFMIPATWKRYQLSQLVNKALSLPQIVPFDFLVKGEILRTTLGEWCAEHGVGEEETLEIEYIESVMPPEKVSDFPHEDWVSSVSCKLHGQFFTASYDGHIRSFDYTKNATSSTHAHSAPITSICLVPTPSADPTSNTHTIASASHDLTAQLTQITLKSPETPSPPIATPLATLHLHTAPVASIACDGAGTHLVTASWDGLVGLWDTSIPETDEVPQHEPSERERKKRRRVDEERKKAPRKAPVSVLKSHIGRVSRALFALDENTKAYSCGFDSTVRVWDTETGVCVHAVTASEKPFLDLAFPQDRDTILASSTDRTMTLYDLRIPTPVMPANAPLSFMHPATPSCLAASSTSQQVVSGAYDGVARLWDLRSTKDAVASFRAWEGAGKILSVDWERGMVGVGGEGGFGVWKVGEGTR</sequence>
<evidence type="ECO:0000313" key="11">
    <source>
        <dbReference type="Proteomes" id="UP001063166"/>
    </source>
</evidence>
<comment type="similarity">
    <text evidence="6">Belongs to the WD repeat WDR12/YTM1 family.</text>
</comment>
<organism evidence="10 11">
    <name type="scientific">Lyophyllum shimeji</name>
    <name type="common">Hon-shimeji</name>
    <name type="synonym">Tricholoma shimeji</name>
    <dbReference type="NCBI Taxonomy" id="47721"/>
    <lineage>
        <taxon>Eukaryota</taxon>
        <taxon>Fungi</taxon>
        <taxon>Dikarya</taxon>
        <taxon>Basidiomycota</taxon>
        <taxon>Agaricomycotina</taxon>
        <taxon>Agaricomycetes</taxon>
        <taxon>Agaricomycetidae</taxon>
        <taxon>Agaricales</taxon>
        <taxon>Tricholomatineae</taxon>
        <taxon>Lyophyllaceae</taxon>
        <taxon>Lyophyllum</taxon>
    </lineage>
</organism>
<dbReference type="InterPro" id="IPR020472">
    <property type="entry name" value="WD40_PAC1"/>
</dbReference>
<dbReference type="PANTHER" id="PTHR19855">
    <property type="entry name" value="WD40 REPEAT PROTEIN 12, 37"/>
    <property type="match status" value="1"/>
</dbReference>
<dbReference type="PROSITE" id="PS00678">
    <property type="entry name" value="WD_REPEATS_1"/>
    <property type="match status" value="2"/>
</dbReference>
<feature type="repeat" description="WD" evidence="7">
    <location>
        <begin position="361"/>
        <end position="402"/>
    </location>
</feature>
<evidence type="ECO:0000256" key="1">
    <source>
        <dbReference type="ARBA" id="ARBA00022517"/>
    </source>
</evidence>
<dbReference type="InterPro" id="IPR015943">
    <property type="entry name" value="WD40/YVTN_repeat-like_dom_sf"/>
</dbReference>
<dbReference type="InterPro" id="IPR028599">
    <property type="entry name" value="WDR12/Ytm1"/>
</dbReference>
<dbReference type="GO" id="GO:0043021">
    <property type="term" value="F:ribonucleoprotein complex binding"/>
    <property type="evidence" value="ECO:0007669"/>
    <property type="project" value="UniProtKB-UniRule"/>
</dbReference>
<dbReference type="GO" id="GO:0000463">
    <property type="term" value="P:maturation of LSU-rRNA from tricistronic rRNA transcript (SSU-rRNA, 5.8S rRNA, LSU-rRNA)"/>
    <property type="evidence" value="ECO:0007669"/>
    <property type="project" value="UniProtKB-UniRule"/>
</dbReference>
<evidence type="ECO:0000256" key="4">
    <source>
        <dbReference type="ARBA" id="ARBA00022737"/>
    </source>
</evidence>
<keyword evidence="3 7" id="KW-0853">WD repeat</keyword>
<feature type="repeat" description="WD" evidence="7">
    <location>
        <begin position="198"/>
        <end position="230"/>
    </location>
</feature>
<evidence type="ECO:0000256" key="7">
    <source>
        <dbReference type="PROSITE-ProRule" id="PRU00221"/>
    </source>
</evidence>
<evidence type="ECO:0000256" key="2">
    <source>
        <dbReference type="ARBA" id="ARBA00022552"/>
    </source>
</evidence>
<dbReference type="EMBL" id="BRPK01000023">
    <property type="protein sequence ID" value="GLB45523.1"/>
    <property type="molecule type" value="Genomic_DNA"/>
</dbReference>
<dbReference type="SMART" id="SM00320">
    <property type="entry name" value="WD40"/>
    <property type="match status" value="6"/>
</dbReference>
<dbReference type="PROSITE" id="PS50294">
    <property type="entry name" value="WD_REPEATS_REGION"/>
    <property type="match status" value="1"/>
</dbReference>
<keyword evidence="4" id="KW-0677">Repeat</keyword>
<evidence type="ECO:0000259" key="9">
    <source>
        <dbReference type="Pfam" id="PF08154"/>
    </source>
</evidence>